<dbReference type="GO" id="GO:0016020">
    <property type="term" value="C:membrane"/>
    <property type="evidence" value="ECO:0007669"/>
    <property type="project" value="UniProtKB-SubCell"/>
</dbReference>
<evidence type="ECO:0000256" key="7">
    <source>
        <dbReference type="ARBA" id="ARBA00023180"/>
    </source>
</evidence>
<dbReference type="CDD" id="cd00063">
    <property type="entry name" value="FN3"/>
    <property type="match status" value="1"/>
</dbReference>
<evidence type="ECO:0000256" key="2">
    <source>
        <dbReference type="ARBA" id="ARBA00022692"/>
    </source>
</evidence>
<dbReference type="GeneTree" id="ENSGT00510000048783"/>
<proteinExistence type="predicted"/>
<dbReference type="GO" id="GO:0004896">
    <property type="term" value="F:cytokine receptor activity"/>
    <property type="evidence" value="ECO:0007669"/>
    <property type="project" value="InterPro"/>
</dbReference>
<evidence type="ECO:0000256" key="1">
    <source>
        <dbReference type="ARBA" id="ARBA00004479"/>
    </source>
</evidence>
<evidence type="ECO:0000313" key="9">
    <source>
        <dbReference type="Ensembl" id="ENSMODP00000047990.1"/>
    </source>
</evidence>
<comment type="subcellular location">
    <subcellularLocation>
        <location evidence="1">Membrane</location>
        <topology evidence="1">Single-pass type I membrane protein</topology>
    </subcellularLocation>
</comment>
<dbReference type="PROSITE" id="PS01355">
    <property type="entry name" value="HEMATOPO_REC_S_F1"/>
    <property type="match status" value="1"/>
</dbReference>
<reference evidence="9 10" key="1">
    <citation type="journal article" date="2007" name="Nature">
        <title>Genome of the marsupial Monodelphis domestica reveals innovation in non-coding sequences.</title>
        <authorList>
            <person name="Mikkelsen T.S."/>
            <person name="Wakefield M.J."/>
            <person name="Aken B."/>
            <person name="Amemiya C.T."/>
            <person name="Chang J.L."/>
            <person name="Duke S."/>
            <person name="Garber M."/>
            <person name="Gentles A.J."/>
            <person name="Goodstadt L."/>
            <person name="Heger A."/>
            <person name="Jurka J."/>
            <person name="Kamal M."/>
            <person name="Mauceli E."/>
            <person name="Searle S.M."/>
            <person name="Sharpe T."/>
            <person name="Baker M.L."/>
            <person name="Batzer M.A."/>
            <person name="Benos P.V."/>
            <person name="Belov K."/>
            <person name="Clamp M."/>
            <person name="Cook A."/>
            <person name="Cuff J."/>
            <person name="Das R."/>
            <person name="Davidow L."/>
            <person name="Deakin J.E."/>
            <person name="Fazzari M.J."/>
            <person name="Glass J.L."/>
            <person name="Grabherr M."/>
            <person name="Greally J.M."/>
            <person name="Gu W."/>
            <person name="Hore T.A."/>
            <person name="Huttley G.A."/>
            <person name="Kleber M."/>
            <person name="Jirtle R.L."/>
            <person name="Koina E."/>
            <person name="Lee J.T."/>
            <person name="Mahony S."/>
            <person name="Marra M.A."/>
            <person name="Miller R.D."/>
            <person name="Nicholls R.D."/>
            <person name="Oda M."/>
            <person name="Papenfuss A.T."/>
            <person name="Parra Z.E."/>
            <person name="Pollock D.D."/>
            <person name="Ray D.A."/>
            <person name="Schein J.E."/>
            <person name="Speed T.P."/>
            <person name="Thompson K."/>
            <person name="VandeBerg J.L."/>
            <person name="Wade C.M."/>
            <person name="Walker J.A."/>
            <person name="Waters P.D."/>
            <person name="Webber C."/>
            <person name="Weidman J.R."/>
            <person name="Xie X."/>
            <person name="Zody M.C."/>
            <person name="Baldwin J."/>
            <person name="Abdouelleil A."/>
            <person name="Abdulkadir J."/>
            <person name="Abebe A."/>
            <person name="Abera B."/>
            <person name="Abreu J."/>
            <person name="Acer S.C."/>
            <person name="Aftuck L."/>
            <person name="Alexander A."/>
            <person name="An P."/>
            <person name="Anderson E."/>
            <person name="Anderson S."/>
            <person name="Arachi H."/>
            <person name="Azer M."/>
            <person name="Bachantsang P."/>
            <person name="Barry A."/>
            <person name="Bayul T."/>
            <person name="Berlin A."/>
            <person name="Bessette D."/>
            <person name="Bloom T."/>
            <person name="Bloom T."/>
            <person name="Boguslavskiy L."/>
            <person name="Bonnet C."/>
            <person name="Boukhgalter B."/>
            <person name="Bourzgui I."/>
            <person name="Brown A."/>
            <person name="Cahill P."/>
            <person name="Channer S."/>
            <person name="Cheshatsang Y."/>
            <person name="Chuda L."/>
            <person name="Citroen M."/>
            <person name="Collymore A."/>
            <person name="Cooke P."/>
            <person name="Costello M."/>
            <person name="D'Aco K."/>
            <person name="Daza R."/>
            <person name="De Haan G."/>
            <person name="DeGray S."/>
            <person name="DeMaso C."/>
            <person name="Dhargay N."/>
            <person name="Dooley K."/>
            <person name="Dooley E."/>
            <person name="Doricent M."/>
            <person name="Dorje P."/>
            <person name="Dorjee K."/>
            <person name="Dupes A."/>
            <person name="Elong R."/>
            <person name="Falk J."/>
            <person name="Farina A."/>
            <person name="Faro S."/>
            <person name="Ferguson D."/>
            <person name="Fisher S."/>
            <person name="Foley C.D."/>
            <person name="Franke A."/>
            <person name="Friedrich D."/>
            <person name="Gadbois L."/>
            <person name="Gearin G."/>
            <person name="Gearin C.R."/>
            <person name="Giannoukos G."/>
            <person name="Goode T."/>
            <person name="Graham J."/>
            <person name="Grandbois E."/>
            <person name="Grewal S."/>
            <person name="Gyaltsen K."/>
            <person name="Hafez N."/>
            <person name="Hagos B."/>
            <person name="Hall J."/>
            <person name="Henson C."/>
            <person name="Hollinger A."/>
            <person name="Honan T."/>
            <person name="Huard M.D."/>
            <person name="Hughes L."/>
            <person name="Hurhula B."/>
            <person name="Husby M.E."/>
            <person name="Kamat A."/>
            <person name="Kanga B."/>
            <person name="Kashin S."/>
            <person name="Khazanovich D."/>
            <person name="Kisner P."/>
            <person name="Lance K."/>
            <person name="Lara M."/>
            <person name="Lee W."/>
            <person name="Lennon N."/>
            <person name="Letendre F."/>
            <person name="LeVine R."/>
            <person name="Lipovsky A."/>
            <person name="Liu X."/>
            <person name="Liu J."/>
            <person name="Liu S."/>
            <person name="Lokyitsang T."/>
            <person name="Lokyitsang Y."/>
            <person name="Lubonja R."/>
            <person name="Lui A."/>
            <person name="MacDonald P."/>
            <person name="Magnisalis V."/>
            <person name="Maru K."/>
            <person name="Matthews C."/>
            <person name="McCusker W."/>
            <person name="McDonough S."/>
            <person name="Mehta T."/>
            <person name="Meldrim J."/>
            <person name="Meneus L."/>
            <person name="Mihai O."/>
            <person name="Mihalev A."/>
            <person name="Mihova T."/>
            <person name="Mittelman R."/>
            <person name="Mlenga V."/>
            <person name="Montmayeur A."/>
            <person name="Mulrain L."/>
            <person name="Navidi A."/>
            <person name="Naylor J."/>
            <person name="Negash T."/>
            <person name="Nguyen T."/>
            <person name="Nguyen N."/>
            <person name="Nicol R."/>
            <person name="Norbu C."/>
            <person name="Norbu N."/>
            <person name="Novod N."/>
            <person name="O'Neill B."/>
            <person name="Osman S."/>
            <person name="Markiewicz E."/>
            <person name="Oyono O.L."/>
            <person name="Patti C."/>
            <person name="Phunkhang P."/>
            <person name="Pierre F."/>
            <person name="Priest M."/>
            <person name="Raghuraman S."/>
            <person name="Rege F."/>
            <person name="Reyes R."/>
            <person name="Rise C."/>
            <person name="Rogov P."/>
            <person name="Ross K."/>
            <person name="Ryan E."/>
            <person name="Settipalli S."/>
            <person name="Shea T."/>
            <person name="Sherpa N."/>
            <person name="Shi L."/>
            <person name="Shih D."/>
            <person name="Sparrow T."/>
            <person name="Spaulding J."/>
            <person name="Stalker J."/>
            <person name="Stange-Thomann N."/>
            <person name="Stavropoulos S."/>
            <person name="Stone C."/>
            <person name="Strader C."/>
            <person name="Tesfaye S."/>
            <person name="Thomson T."/>
            <person name="Thoulutsang Y."/>
            <person name="Thoulutsang D."/>
            <person name="Topham K."/>
            <person name="Topping I."/>
            <person name="Tsamla T."/>
            <person name="Vassiliev H."/>
            <person name="Vo A."/>
            <person name="Wangchuk T."/>
            <person name="Wangdi T."/>
            <person name="Weiand M."/>
            <person name="Wilkinson J."/>
            <person name="Wilson A."/>
            <person name="Yadav S."/>
            <person name="Young G."/>
            <person name="Yu Q."/>
            <person name="Zembek L."/>
            <person name="Zhong D."/>
            <person name="Zimmer A."/>
            <person name="Zwirko Z."/>
            <person name="Jaffe D.B."/>
            <person name="Alvarez P."/>
            <person name="Brockman W."/>
            <person name="Butler J."/>
            <person name="Chin C."/>
            <person name="Gnerre S."/>
            <person name="MacCallum I."/>
            <person name="Graves J.A."/>
            <person name="Ponting C.P."/>
            <person name="Breen M."/>
            <person name="Samollow P.B."/>
            <person name="Lander E.S."/>
            <person name="Lindblad-Toh K."/>
        </authorList>
    </citation>
    <scope>NUCLEOTIDE SEQUENCE [LARGE SCALE GENOMIC DNA]</scope>
</reference>
<dbReference type="Ensembl" id="ENSMODT00000056912.1">
    <property type="protein sequence ID" value="ENSMODP00000047990.1"/>
    <property type="gene ID" value="ENSMODG00000015469.4"/>
</dbReference>
<keyword evidence="7" id="KW-0325">Glycoprotein</keyword>
<reference evidence="9" key="3">
    <citation type="submission" date="2025-09" db="UniProtKB">
        <authorList>
            <consortium name="Ensembl"/>
        </authorList>
    </citation>
    <scope>IDENTIFICATION</scope>
</reference>
<dbReference type="AlphaFoldDB" id="A0A5F8GKG2"/>
<evidence type="ECO:0008006" key="11">
    <source>
        <dbReference type="Google" id="ProtNLM"/>
    </source>
</evidence>
<sequence length="251" mass="29257">SVSMTTFSSLAILNILAFGYEDLACYTDYIQTLTCILQVETDAYGELEEFVTSCSFYRSTHNHTHMQYTCHMDVYKFMSDDEFNVTITDKASNSSSKGRPFILSQSIKPYPPFNVTVTYFGDYNISWKTLYEDPLYYALQNKLQYELRYKKLQDSWTVRSFPERMTKFISADLKSALLLSLEFQKDSVYEIQVRARPQSPLYSGIWSEWSNSTFFRTQPVGYGRRCGCWYPTPRPSFSPCTQPMRATLRYG</sequence>
<organism evidence="9 10">
    <name type="scientific">Monodelphis domestica</name>
    <name type="common">Gray short-tailed opossum</name>
    <dbReference type="NCBI Taxonomy" id="13616"/>
    <lineage>
        <taxon>Eukaryota</taxon>
        <taxon>Metazoa</taxon>
        <taxon>Chordata</taxon>
        <taxon>Craniata</taxon>
        <taxon>Vertebrata</taxon>
        <taxon>Euteleostomi</taxon>
        <taxon>Mammalia</taxon>
        <taxon>Metatheria</taxon>
        <taxon>Didelphimorphia</taxon>
        <taxon>Didelphidae</taxon>
        <taxon>Monodelphis</taxon>
    </lineage>
</organism>
<evidence type="ECO:0000256" key="6">
    <source>
        <dbReference type="ARBA" id="ARBA00023170"/>
    </source>
</evidence>
<evidence type="ECO:0000256" key="3">
    <source>
        <dbReference type="ARBA" id="ARBA00022729"/>
    </source>
</evidence>
<protein>
    <recommendedName>
        <fullName evidence="11">Fibronectin type-III domain-containing protein</fullName>
    </recommendedName>
</protein>
<evidence type="ECO:0000313" key="10">
    <source>
        <dbReference type="Proteomes" id="UP000002280"/>
    </source>
</evidence>
<keyword evidence="3 8" id="KW-0732">Signal</keyword>
<dbReference type="InterPro" id="IPR036116">
    <property type="entry name" value="FN3_sf"/>
</dbReference>
<evidence type="ECO:0000256" key="5">
    <source>
        <dbReference type="ARBA" id="ARBA00023136"/>
    </source>
</evidence>
<feature type="chain" id="PRO_5023889418" description="Fibronectin type-III domain-containing protein" evidence="8">
    <location>
        <begin position="20"/>
        <end position="251"/>
    </location>
</feature>
<name>A0A5F8GKG2_MONDO</name>
<keyword evidence="10" id="KW-1185">Reference proteome</keyword>
<dbReference type="Gene3D" id="2.60.40.10">
    <property type="entry name" value="Immunoglobulins"/>
    <property type="match status" value="2"/>
</dbReference>
<evidence type="ECO:0000256" key="4">
    <source>
        <dbReference type="ARBA" id="ARBA00022989"/>
    </source>
</evidence>
<keyword evidence="4" id="KW-1133">Transmembrane helix</keyword>
<dbReference type="PANTHER" id="PTHR23037">
    <property type="entry name" value="CYTOKINE RECEPTOR"/>
    <property type="match status" value="1"/>
</dbReference>
<accession>A0A5F8GKG2</accession>
<keyword evidence="5" id="KW-0472">Membrane</keyword>
<dbReference type="PANTHER" id="PTHR23037:SF7">
    <property type="entry name" value="INTERLEUKIN-21 RECEPTOR"/>
    <property type="match status" value="1"/>
</dbReference>
<keyword evidence="6" id="KW-0675">Receptor</keyword>
<dbReference type="InterPro" id="IPR003531">
    <property type="entry name" value="Hempt_rcpt_S_F1_CS"/>
</dbReference>
<feature type="signal peptide" evidence="8">
    <location>
        <begin position="1"/>
        <end position="19"/>
    </location>
</feature>
<dbReference type="Bgee" id="ENSMODG00000015469">
    <property type="expression patterns" value="Expressed in blood and 7 other cell types or tissues"/>
</dbReference>
<dbReference type="InterPro" id="IPR013783">
    <property type="entry name" value="Ig-like_fold"/>
</dbReference>
<dbReference type="Proteomes" id="UP000002280">
    <property type="component" value="Chromosome 6"/>
</dbReference>
<dbReference type="SUPFAM" id="SSF49265">
    <property type="entry name" value="Fibronectin type III"/>
    <property type="match status" value="2"/>
</dbReference>
<keyword evidence="2" id="KW-0812">Transmembrane</keyword>
<reference evidence="9" key="2">
    <citation type="submission" date="2025-08" db="UniProtKB">
        <authorList>
            <consortium name="Ensembl"/>
        </authorList>
    </citation>
    <scope>IDENTIFICATION</scope>
</reference>
<evidence type="ECO:0000256" key="8">
    <source>
        <dbReference type="SAM" id="SignalP"/>
    </source>
</evidence>
<dbReference type="InterPro" id="IPR003961">
    <property type="entry name" value="FN3_dom"/>
</dbReference>